<evidence type="ECO:0000313" key="13">
    <source>
        <dbReference type="EMBL" id="RMX59052.1"/>
    </source>
</evidence>
<evidence type="ECO:0000256" key="9">
    <source>
        <dbReference type="ARBA" id="ARBA00023136"/>
    </source>
</evidence>
<protein>
    <recommendedName>
        <fullName evidence="12">DOMON domain-containing protein</fullName>
    </recommendedName>
</protein>
<accession>A0A3M6UZH4</accession>
<dbReference type="GO" id="GO:0042421">
    <property type="term" value="P:norepinephrine biosynthetic process"/>
    <property type="evidence" value="ECO:0007669"/>
    <property type="project" value="TreeGrafter"/>
</dbReference>
<dbReference type="PROSITE" id="PS50836">
    <property type="entry name" value="DOMON"/>
    <property type="match status" value="1"/>
</dbReference>
<dbReference type="AlphaFoldDB" id="A0A3M6UZH4"/>
<keyword evidence="6" id="KW-0560">Oxidoreductase</keyword>
<dbReference type="PANTHER" id="PTHR10157:SF23">
    <property type="entry name" value="MOXD1 HOMOLOG 1"/>
    <property type="match status" value="1"/>
</dbReference>
<dbReference type="Gene3D" id="2.60.120.310">
    <property type="entry name" value="Copper type II, ascorbate-dependent monooxygenase, N-terminal domain"/>
    <property type="match status" value="2"/>
</dbReference>
<dbReference type="FunFam" id="2.60.120.230:FF:000001">
    <property type="entry name" value="Monooxygenase, DBH-like 1"/>
    <property type="match status" value="1"/>
</dbReference>
<dbReference type="Pfam" id="PF03712">
    <property type="entry name" value="Cu2_monoox_C"/>
    <property type="match status" value="2"/>
</dbReference>
<dbReference type="CDD" id="cd09631">
    <property type="entry name" value="DOMON_DOH"/>
    <property type="match status" value="2"/>
</dbReference>
<proteinExistence type="inferred from homology"/>
<dbReference type="InterPro" id="IPR045266">
    <property type="entry name" value="DOH_DOMON"/>
</dbReference>
<dbReference type="PANTHER" id="PTHR10157">
    <property type="entry name" value="DOPAMINE BETA HYDROXYLASE RELATED"/>
    <property type="match status" value="1"/>
</dbReference>
<evidence type="ECO:0000313" key="14">
    <source>
        <dbReference type="Proteomes" id="UP000275408"/>
    </source>
</evidence>
<evidence type="ECO:0000256" key="1">
    <source>
        <dbReference type="ARBA" id="ARBA00001973"/>
    </source>
</evidence>
<comment type="similarity">
    <text evidence="3">Belongs to the copper type II ascorbate-dependent monooxygenase family.</text>
</comment>
<evidence type="ECO:0000256" key="3">
    <source>
        <dbReference type="ARBA" id="ARBA00010676"/>
    </source>
</evidence>
<sequence length="1066" mass="121494">AATTGWVGFGISSGNGNMAGSDMVIGWVKDSKGYLTDRFADAQSFPPLDKENNYNLTGFEESEGKTVLRFSRTFDTCDPRDRKIEEGTTKVVFAYHAEDPTSEDDMKKHTFRGSKSILLLNNMDKKQVNETGWKQFYVTNRNITIPKKRTTYWCSLIQLPEFKSKNHITKFEPYVTPGNEGIVHHLLVYECYGNFSNATLYGSGFDCQETPNMPLGHCYGYSVVAAWAVGGTAFYYPPKAGYPVGTSDSPRTLLLELHYDNPKSIEGRRDSSGVRFYYTSHLRQYDAGIMSVGEDITDLAIIPPKQESWLTVGYCPKECYQEDLQATKLPEKGIKVFAALLHTHLQGRATWTKHVRNGIELPEIARDDHYDFNFQDIQVLREEAHIKPDIQVLREEAHIKPGDDLIHFCKYETMDRDKLAGISTTQEMCLNYMFYYPRMVNATAYCSSSLRKPVYDFIKEHFPLIGANISWTKELASDLRKRLDEADTFLSYCRADRFADAQSCPPLDKENNYNFTGFEESEGKTVLRFCRKFDTCDPRDRKIEEGTTKVVFAYHAEDPTSEDDMKKHTFRGSKSILLLNNMDKKQVNETGWQQFYVTNRNVTIPKERTTYWCSLIQLPEFKSKHHITKFEPYVTPGNEGIVHHLLVYECHGNFSNASLYGSGFDCSVPNMPLRSCYDYSVVAAWAVGGTAFYYPPKAGYPVGTSNSSRTFFLELHYDNPDAIEGRKDSSGIRFYYTSHLREYDAGIMCVGERISQFAIIPPKQESWLTVGYCPKECSQEDLQATKLPEKGIKVFAALLHTHLQGRATWTKHVRNGVELPEIARDDHYDFNFQDIQVLREEAHIKPGDDLIHFCKYETMDRDTLVQASAISGPSKKAVGFFTAVTPLSISISSDCNKNMPSLISLYMVHDRVTDNVLLLHLQAGFSTTQEMCLNYMFYYPRMVNATAYCSSSLRKPVYDFIKERFPSLKESKWSNPLIGANISWTKELVSDLRKRFDEAETFLPYCRARPNNYTYPIPKITKPLPPRQSNCRGRSTTPAPPVGDAFLVTTSYSTAISLLISNFVLM</sequence>
<dbReference type="EMBL" id="RCHS01000400">
    <property type="protein sequence ID" value="RMX59052.1"/>
    <property type="molecule type" value="Genomic_DNA"/>
</dbReference>
<evidence type="ECO:0000256" key="7">
    <source>
        <dbReference type="ARBA" id="ARBA00023008"/>
    </source>
</evidence>
<dbReference type="InterPro" id="IPR028460">
    <property type="entry name" value="Tbh/DBH"/>
</dbReference>
<keyword evidence="9" id="KW-0472">Membrane</keyword>
<feature type="non-terminal residue" evidence="13">
    <location>
        <position position="1"/>
    </location>
</feature>
<dbReference type="InterPro" id="IPR024548">
    <property type="entry name" value="Cu2_monoox_C"/>
</dbReference>
<comment type="cofactor">
    <cofactor evidence="1">
        <name>Cu(2+)</name>
        <dbReference type="ChEBI" id="CHEBI:29036"/>
    </cofactor>
</comment>
<dbReference type="Gene3D" id="2.60.120.230">
    <property type="match status" value="2"/>
</dbReference>
<keyword evidence="5" id="KW-0732">Signal</keyword>
<dbReference type="GO" id="GO:0030667">
    <property type="term" value="C:secretory granule membrane"/>
    <property type="evidence" value="ECO:0007669"/>
    <property type="project" value="TreeGrafter"/>
</dbReference>
<dbReference type="SMART" id="SM00664">
    <property type="entry name" value="DoH"/>
    <property type="match status" value="1"/>
</dbReference>
<evidence type="ECO:0000256" key="10">
    <source>
        <dbReference type="ARBA" id="ARBA00023157"/>
    </source>
</evidence>
<dbReference type="InterPro" id="IPR036939">
    <property type="entry name" value="Cu2_ascorb_mOase_N_sf"/>
</dbReference>
<keyword evidence="4" id="KW-0479">Metal-binding</keyword>
<dbReference type="SUPFAM" id="SSF49742">
    <property type="entry name" value="PHM/PNGase F"/>
    <property type="match status" value="5"/>
</dbReference>
<dbReference type="GO" id="GO:0004500">
    <property type="term" value="F:dopamine beta-monooxygenase activity"/>
    <property type="evidence" value="ECO:0007669"/>
    <property type="project" value="InterPro"/>
</dbReference>
<dbReference type="GO" id="GO:0005615">
    <property type="term" value="C:extracellular space"/>
    <property type="evidence" value="ECO:0007669"/>
    <property type="project" value="TreeGrafter"/>
</dbReference>
<dbReference type="InterPro" id="IPR008977">
    <property type="entry name" value="PHM/PNGase_F_dom_sf"/>
</dbReference>
<dbReference type="InterPro" id="IPR000945">
    <property type="entry name" value="DBH-like"/>
</dbReference>
<evidence type="ECO:0000256" key="2">
    <source>
        <dbReference type="ARBA" id="ARBA00004370"/>
    </source>
</evidence>
<comment type="subcellular location">
    <subcellularLocation>
        <location evidence="2">Membrane</location>
    </subcellularLocation>
</comment>
<dbReference type="OrthoDB" id="10003276at2759"/>
<reference evidence="13 14" key="1">
    <citation type="journal article" date="2018" name="Sci. Rep.">
        <title>Comparative analysis of the Pocillopora damicornis genome highlights role of immune system in coral evolution.</title>
        <authorList>
            <person name="Cunning R."/>
            <person name="Bay R.A."/>
            <person name="Gillette P."/>
            <person name="Baker A.C."/>
            <person name="Traylor-Knowles N."/>
        </authorList>
    </citation>
    <scope>NUCLEOTIDE SEQUENCE [LARGE SCALE GENOMIC DNA]</scope>
    <source>
        <strain evidence="13">RSMAS</strain>
        <tissue evidence="13">Whole animal</tissue>
    </source>
</reference>
<evidence type="ECO:0000256" key="6">
    <source>
        <dbReference type="ARBA" id="ARBA00023002"/>
    </source>
</evidence>
<keyword evidence="14" id="KW-1185">Reference proteome</keyword>
<dbReference type="InterPro" id="IPR005018">
    <property type="entry name" value="DOMON_domain"/>
</dbReference>
<dbReference type="InterPro" id="IPR000323">
    <property type="entry name" value="Cu2_ascorb_mOase_N"/>
</dbReference>
<dbReference type="SUPFAM" id="SSF49344">
    <property type="entry name" value="CBD9-like"/>
    <property type="match status" value="1"/>
</dbReference>
<dbReference type="GO" id="GO:0042420">
    <property type="term" value="P:dopamine catabolic process"/>
    <property type="evidence" value="ECO:0007669"/>
    <property type="project" value="TreeGrafter"/>
</dbReference>
<keyword evidence="8" id="KW-0503">Monooxygenase</keyword>
<dbReference type="InterPro" id="IPR014784">
    <property type="entry name" value="Cu2_ascorb_mOase-like_C"/>
</dbReference>
<organism evidence="13 14">
    <name type="scientific">Pocillopora damicornis</name>
    <name type="common">Cauliflower coral</name>
    <name type="synonym">Millepora damicornis</name>
    <dbReference type="NCBI Taxonomy" id="46731"/>
    <lineage>
        <taxon>Eukaryota</taxon>
        <taxon>Metazoa</taxon>
        <taxon>Cnidaria</taxon>
        <taxon>Anthozoa</taxon>
        <taxon>Hexacorallia</taxon>
        <taxon>Scleractinia</taxon>
        <taxon>Astrocoeniina</taxon>
        <taxon>Pocilloporidae</taxon>
        <taxon>Pocillopora</taxon>
    </lineage>
</organism>
<evidence type="ECO:0000256" key="8">
    <source>
        <dbReference type="ARBA" id="ARBA00023033"/>
    </source>
</evidence>
<dbReference type="PRINTS" id="PR00767">
    <property type="entry name" value="DBMONOXGNASE"/>
</dbReference>
<evidence type="ECO:0000256" key="4">
    <source>
        <dbReference type="ARBA" id="ARBA00022723"/>
    </source>
</evidence>
<dbReference type="Pfam" id="PF03351">
    <property type="entry name" value="DOMON"/>
    <property type="match status" value="1"/>
</dbReference>
<dbReference type="FunFam" id="2.60.120.310:FF:000004">
    <property type="entry name" value="DBH-like monooxygenase protein 1"/>
    <property type="match status" value="2"/>
</dbReference>
<feature type="domain" description="DOMON" evidence="12">
    <location>
        <begin position="1"/>
        <end position="96"/>
    </location>
</feature>
<comment type="caution">
    <text evidence="13">The sequence shown here is derived from an EMBL/GenBank/DDBJ whole genome shotgun (WGS) entry which is preliminary data.</text>
</comment>
<dbReference type="GO" id="GO:0005507">
    <property type="term" value="F:copper ion binding"/>
    <property type="evidence" value="ECO:0007669"/>
    <property type="project" value="InterPro"/>
</dbReference>
<keyword evidence="10" id="KW-1015">Disulfide bond</keyword>
<keyword evidence="7" id="KW-0186">Copper</keyword>
<evidence type="ECO:0000256" key="11">
    <source>
        <dbReference type="ARBA" id="ARBA00023180"/>
    </source>
</evidence>
<evidence type="ECO:0000259" key="12">
    <source>
        <dbReference type="PROSITE" id="PS50836"/>
    </source>
</evidence>
<evidence type="ECO:0000256" key="5">
    <source>
        <dbReference type="ARBA" id="ARBA00022729"/>
    </source>
</evidence>
<gene>
    <name evidence="13" type="ORF">pdam_00009956</name>
</gene>
<name>A0A3M6UZH4_POCDA</name>
<dbReference type="Proteomes" id="UP000275408">
    <property type="component" value="Unassembled WGS sequence"/>
</dbReference>
<dbReference type="FunFam" id="2.60.40.1210:FF:000001">
    <property type="entry name" value="Monooxygenase, DBH-like 1, like"/>
    <property type="match status" value="1"/>
</dbReference>
<keyword evidence="11" id="KW-0325">Glycoprotein</keyword>
<dbReference type="GO" id="GO:0006589">
    <property type="term" value="P:octopamine biosynthetic process"/>
    <property type="evidence" value="ECO:0007669"/>
    <property type="project" value="TreeGrafter"/>
</dbReference>
<dbReference type="Pfam" id="PF01082">
    <property type="entry name" value="Cu2_monooxygen"/>
    <property type="match status" value="2"/>
</dbReference>